<dbReference type="GO" id="GO:0016020">
    <property type="term" value="C:membrane"/>
    <property type="evidence" value="ECO:0007669"/>
    <property type="project" value="GOC"/>
</dbReference>
<dbReference type="PANTHER" id="PTHR14859:SF1">
    <property type="entry name" value="PGAP2-INTERACTING PROTEIN"/>
    <property type="match status" value="1"/>
</dbReference>
<dbReference type="InterPro" id="IPR036691">
    <property type="entry name" value="Endo/exonu/phosph_ase_sf"/>
</dbReference>
<name>A0A158RR35_BACC3</name>
<protein>
    <submittedName>
        <fullName evidence="2">Putative secreted protein</fullName>
    </submittedName>
</protein>
<evidence type="ECO:0000313" key="3">
    <source>
        <dbReference type="Proteomes" id="UP000002210"/>
    </source>
</evidence>
<sequence length="264" mass="30863">MLKGSDILRIATFNIWNHESLWFERLEAICEEIRSISPHILALQEVRSSVNLNSKKNVAQYIAGQIGYPFCIFKEYPDSPDEGLAFLSKIPIIAEEAIWETDIEESNYCAIRITFTYKGCKFGVTNVHLNWKSSRIRQEQMNTVNNWIENRASDYELLCGDFNDDPFSMVHQYLIRKHWIDVAQFKEIEENMIAQPTLDYRKNPNLKDDVKQEKRYDWIMIQENTAFEFPTIENVSIFGESALTSTGMFPSDHYGVFVDLKFNE</sequence>
<feature type="domain" description="Endonuclease/exonuclease/phosphatase" evidence="1">
    <location>
        <begin position="11"/>
        <end position="172"/>
    </location>
</feature>
<dbReference type="InterPro" id="IPR005135">
    <property type="entry name" value="Endo/exonuclease/phosphatase"/>
</dbReference>
<dbReference type="RefSeq" id="WP_000912023.1">
    <property type="nucleotide sequence ID" value="NC_012472.1"/>
</dbReference>
<dbReference type="KEGG" id="bcx:BCA_2265"/>
<dbReference type="AlphaFoldDB" id="A0A158RR35"/>
<evidence type="ECO:0000313" key="2">
    <source>
        <dbReference type="EMBL" id="ACO29770.1"/>
    </source>
</evidence>
<accession>A0A158RR35</accession>
<proteinExistence type="predicted"/>
<dbReference type="EMBL" id="CP001407">
    <property type="protein sequence ID" value="ACO29770.1"/>
    <property type="molecule type" value="Genomic_DNA"/>
</dbReference>
<dbReference type="SUPFAM" id="SSF56219">
    <property type="entry name" value="DNase I-like"/>
    <property type="match status" value="1"/>
</dbReference>
<gene>
    <name evidence="2" type="ordered locus">BCA_2265</name>
</gene>
<evidence type="ECO:0000259" key="1">
    <source>
        <dbReference type="Pfam" id="PF03372"/>
    </source>
</evidence>
<dbReference type="InterPro" id="IPR051916">
    <property type="entry name" value="GPI-anchor_lipid_remodeler"/>
</dbReference>
<dbReference type="Gene3D" id="3.60.10.10">
    <property type="entry name" value="Endonuclease/exonuclease/phosphatase"/>
    <property type="match status" value="1"/>
</dbReference>
<dbReference type="Pfam" id="PF03372">
    <property type="entry name" value="Exo_endo_phos"/>
    <property type="match status" value="1"/>
</dbReference>
<dbReference type="GO" id="GO:0006506">
    <property type="term" value="P:GPI anchor biosynthetic process"/>
    <property type="evidence" value="ECO:0007669"/>
    <property type="project" value="TreeGrafter"/>
</dbReference>
<dbReference type="Proteomes" id="UP000002210">
    <property type="component" value="Chromosome"/>
</dbReference>
<organism evidence="2 3">
    <name type="scientific">Bacillus cereus (strain 03BB102)</name>
    <dbReference type="NCBI Taxonomy" id="572264"/>
    <lineage>
        <taxon>Bacteria</taxon>
        <taxon>Bacillati</taxon>
        <taxon>Bacillota</taxon>
        <taxon>Bacilli</taxon>
        <taxon>Bacillales</taxon>
        <taxon>Bacillaceae</taxon>
        <taxon>Bacillus</taxon>
        <taxon>Bacillus cereus group</taxon>
    </lineage>
</organism>
<reference evidence="2 3" key="1">
    <citation type="submission" date="2009-02" db="EMBL/GenBank/DDBJ databases">
        <title>Genome sequence of Bacillus cereus 03BB102.</title>
        <authorList>
            <person name="Dodson R.J."/>
            <person name="Jackson P."/>
            <person name="Munk A.C."/>
            <person name="Brettin T."/>
            <person name="Bruce D."/>
            <person name="Detter C."/>
            <person name="Tapia R."/>
            <person name="Han C."/>
            <person name="Sutton G."/>
            <person name="Sims D."/>
        </authorList>
    </citation>
    <scope>NUCLEOTIDE SEQUENCE [LARGE SCALE GENOMIC DNA]</scope>
    <source>
        <strain evidence="2 3">03BB102</strain>
    </source>
</reference>
<dbReference type="GO" id="GO:0003824">
    <property type="term" value="F:catalytic activity"/>
    <property type="evidence" value="ECO:0007669"/>
    <property type="project" value="InterPro"/>
</dbReference>
<dbReference type="PANTHER" id="PTHR14859">
    <property type="entry name" value="CALCOFLUOR WHITE HYPERSENSITIVE PROTEIN PRECURSOR"/>
    <property type="match status" value="1"/>
</dbReference>